<comment type="similarity">
    <text evidence="2">Belongs to the sulfotransferase 2 family.</text>
</comment>
<keyword evidence="8" id="KW-0325">Glycoprotein</keyword>
<dbReference type="EMBL" id="HBFR01035815">
    <property type="protein sequence ID" value="CAD8898909.1"/>
    <property type="molecule type" value="Transcribed_RNA"/>
</dbReference>
<name>A0A7S1G090_9STRA</name>
<dbReference type="PANTHER" id="PTHR12137:SF54">
    <property type="entry name" value="CARBOHYDRATE SULFOTRANSFERASE"/>
    <property type="match status" value="1"/>
</dbReference>
<feature type="transmembrane region" description="Helical" evidence="9">
    <location>
        <begin position="336"/>
        <end position="352"/>
    </location>
</feature>
<evidence type="ECO:0000256" key="1">
    <source>
        <dbReference type="ARBA" id="ARBA00004323"/>
    </source>
</evidence>
<keyword evidence="5 9" id="KW-1133">Transmembrane helix</keyword>
<dbReference type="InterPro" id="IPR018011">
    <property type="entry name" value="Carb_sulfotrans_8-10"/>
</dbReference>
<evidence type="ECO:0000256" key="4">
    <source>
        <dbReference type="ARBA" id="ARBA00022692"/>
    </source>
</evidence>
<dbReference type="GO" id="GO:0016051">
    <property type="term" value="P:carbohydrate biosynthetic process"/>
    <property type="evidence" value="ECO:0007669"/>
    <property type="project" value="InterPro"/>
</dbReference>
<dbReference type="InterPro" id="IPR005331">
    <property type="entry name" value="Sulfotransferase"/>
</dbReference>
<reference evidence="10" key="1">
    <citation type="submission" date="2021-01" db="EMBL/GenBank/DDBJ databases">
        <authorList>
            <person name="Corre E."/>
            <person name="Pelletier E."/>
            <person name="Niang G."/>
            <person name="Scheremetjew M."/>
            <person name="Finn R."/>
            <person name="Kale V."/>
            <person name="Holt S."/>
            <person name="Cochrane G."/>
            <person name="Meng A."/>
            <person name="Brown T."/>
            <person name="Cohen L."/>
        </authorList>
    </citation>
    <scope>NUCLEOTIDE SEQUENCE</scope>
    <source>
        <strain evidence="10">308</strain>
    </source>
</reference>
<dbReference type="PANTHER" id="PTHR12137">
    <property type="entry name" value="CARBOHYDRATE SULFOTRANSFERASE"/>
    <property type="match status" value="1"/>
</dbReference>
<keyword evidence="4 9" id="KW-0812">Transmembrane</keyword>
<evidence type="ECO:0000256" key="7">
    <source>
        <dbReference type="ARBA" id="ARBA00023136"/>
    </source>
</evidence>
<evidence type="ECO:0000256" key="2">
    <source>
        <dbReference type="ARBA" id="ARBA00006339"/>
    </source>
</evidence>
<evidence type="ECO:0000256" key="9">
    <source>
        <dbReference type="SAM" id="Phobius"/>
    </source>
</evidence>
<dbReference type="GO" id="GO:0008146">
    <property type="term" value="F:sulfotransferase activity"/>
    <property type="evidence" value="ECO:0007669"/>
    <property type="project" value="InterPro"/>
</dbReference>
<gene>
    <name evidence="10" type="ORF">CHYS00102_LOCUS26125</name>
</gene>
<keyword evidence="3" id="KW-0808">Transferase</keyword>
<keyword evidence="7 9" id="KW-0472">Membrane</keyword>
<dbReference type="Pfam" id="PF03567">
    <property type="entry name" value="Sulfotransfer_2"/>
    <property type="match status" value="1"/>
</dbReference>
<comment type="subcellular location">
    <subcellularLocation>
        <location evidence="1">Golgi apparatus membrane</location>
        <topology evidence="1">Single-pass type II membrane protein</topology>
    </subcellularLocation>
</comment>
<evidence type="ECO:0000256" key="6">
    <source>
        <dbReference type="ARBA" id="ARBA00023034"/>
    </source>
</evidence>
<dbReference type="GO" id="GO:0000139">
    <property type="term" value="C:Golgi membrane"/>
    <property type="evidence" value="ECO:0007669"/>
    <property type="project" value="UniProtKB-SubCell"/>
</dbReference>
<proteinExistence type="inferred from homology"/>
<evidence type="ECO:0008006" key="11">
    <source>
        <dbReference type="Google" id="ProtNLM"/>
    </source>
</evidence>
<evidence type="ECO:0000256" key="3">
    <source>
        <dbReference type="ARBA" id="ARBA00022679"/>
    </source>
</evidence>
<dbReference type="AlphaFoldDB" id="A0A7S1G090"/>
<organism evidence="10">
    <name type="scientific">Corethron hystrix</name>
    <dbReference type="NCBI Taxonomy" id="216773"/>
    <lineage>
        <taxon>Eukaryota</taxon>
        <taxon>Sar</taxon>
        <taxon>Stramenopiles</taxon>
        <taxon>Ochrophyta</taxon>
        <taxon>Bacillariophyta</taxon>
        <taxon>Coscinodiscophyceae</taxon>
        <taxon>Corethrophycidae</taxon>
        <taxon>Corethrales</taxon>
        <taxon>Corethraceae</taxon>
        <taxon>Corethron</taxon>
    </lineage>
</organism>
<evidence type="ECO:0000256" key="8">
    <source>
        <dbReference type="ARBA" id="ARBA00023180"/>
    </source>
</evidence>
<accession>A0A7S1G090</accession>
<keyword evidence="6" id="KW-0333">Golgi apparatus</keyword>
<sequence>MLDKDKSFGIGSSWGTWKPSLAWGHENIFVESPKEKILFCWMPKVGCSNFKKIFGRLVDRNIAEYSSKYPRLSEGETELEGIDRAMRDPDWHKALFYREPLERFLSAFLDKCVYDLYVPDDKEKFYHCNKAFGVHGGIEFGDAVRRLRGITNIRDPHFVPQNRHCGGRGIAKVIHLFKTVEQLNGDVRNKVRSMLEKFDLSGEQFDAVYPKTGTKHETDSTSLMQKYYTRDRPELVSSVINFYFEDYTVFNISLPEFAWEALIDLRERNSQYALDDENMITLMNVTNKVNMDNRIRFSIRQSADRRFKLQKPEGEIVLPYDVINAVNLEVKKMNQMYSLLVICAVFMFFCTHRRKIKQKQ</sequence>
<evidence type="ECO:0000313" key="10">
    <source>
        <dbReference type="EMBL" id="CAD8898909.1"/>
    </source>
</evidence>
<evidence type="ECO:0000256" key="5">
    <source>
        <dbReference type="ARBA" id="ARBA00022989"/>
    </source>
</evidence>
<protein>
    <recommendedName>
        <fullName evidence="11">Sulfotransferase domain-containing protein</fullName>
    </recommendedName>
</protein>